<dbReference type="EMBL" id="AP017369">
    <property type="protein sequence ID" value="BAU97117.1"/>
    <property type="molecule type" value="Genomic_DNA"/>
</dbReference>
<keyword evidence="1" id="KW-0732">Signal</keyword>
<reference evidence="2 3" key="1">
    <citation type="submission" date="2016-02" db="EMBL/GenBank/DDBJ databases">
        <title>Corynebacterium glutamicum N24 whole genome sequencing project.</title>
        <authorList>
            <person name="Matsutani M."/>
            <person name="Nangtapong N."/>
            <person name="Yakushi T."/>
            <person name="Matsushita K."/>
        </authorList>
    </citation>
    <scope>NUCLEOTIDE SEQUENCE [LARGE SCALE GENOMIC DNA]</scope>
    <source>
        <strain evidence="2 3">N24</strain>
    </source>
</reference>
<evidence type="ECO:0008006" key="4">
    <source>
        <dbReference type="Google" id="ProtNLM"/>
    </source>
</evidence>
<evidence type="ECO:0000256" key="1">
    <source>
        <dbReference type="SAM" id="SignalP"/>
    </source>
</evidence>
<accession>A0A160PS76</accession>
<keyword evidence="3" id="KW-1185">Reference proteome</keyword>
<sequence length="151" mass="16145">MFKARFIAQGSAALFSCLLLSSCSNSQSPLLDFLEASDFDSPVVNLVDVYGSEWIDFALICADAPREYIAEVLELPSEQVSDLEGSEQSGIVYWSGDSVESDLLDPSDAALCNSSTPLASKLTAPTLNFSQGTNGEWLLNNPPVTEPASSQ</sequence>
<name>A0A160PS76_9CORY</name>
<proteinExistence type="predicted"/>
<feature type="signal peptide" evidence="1">
    <location>
        <begin position="1"/>
        <end position="26"/>
    </location>
</feature>
<feature type="chain" id="PRO_5007819066" description="Secreted protein" evidence="1">
    <location>
        <begin position="27"/>
        <end position="151"/>
    </location>
</feature>
<dbReference type="RefSeq" id="WP_096458650.1">
    <property type="nucleotide sequence ID" value="NZ_AP017369.1"/>
</dbReference>
<organism evidence="2 3">
    <name type="scientific">Corynebacterium suranareeae</name>
    <dbReference type="NCBI Taxonomy" id="2506452"/>
    <lineage>
        <taxon>Bacteria</taxon>
        <taxon>Bacillati</taxon>
        <taxon>Actinomycetota</taxon>
        <taxon>Actinomycetes</taxon>
        <taxon>Mycobacteriales</taxon>
        <taxon>Corynebacteriaceae</taxon>
        <taxon>Corynebacterium</taxon>
    </lineage>
</organism>
<protein>
    <recommendedName>
        <fullName evidence="4">Secreted protein</fullName>
    </recommendedName>
</protein>
<dbReference type="AlphaFoldDB" id="A0A160PS76"/>
<dbReference type="Proteomes" id="UP000218244">
    <property type="component" value="Chromosome"/>
</dbReference>
<dbReference type="KEGG" id="csur:N24_2855"/>
<evidence type="ECO:0000313" key="2">
    <source>
        <dbReference type="EMBL" id="BAU97117.1"/>
    </source>
</evidence>
<dbReference type="PROSITE" id="PS51257">
    <property type="entry name" value="PROKAR_LIPOPROTEIN"/>
    <property type="match status" value="1"/>
</dbReference>
<gene>
    <name evidence="2" type="ORF">N24_2855</name>
</gene>
<evidence type="ECO:0000313" key="3">
    <source>
        <dbReference type="Proteomes" id="UP000218244"/>
    </source>
</evidence>